<gene>
    <name evidence="2" type="ORF">K0M31_020406</name>
</gene>
<name>A0AA40G1K8_9HYME</name>
<feature type="compositionally biased region" description="Polar residues" evidence="1">
    <location>
        <begin position="103"/>
        <end position="113"/>
    </location>
</feature>
<feature type="region of interest" description="Disordered" evidence="1">
    <location>
        <begin position="88"/>
        <end position="113"/>
    </location>
</feature>
<evidence type="ECO:0000313" key="2">
    <source>
        <dbReference type="EMBL" id="KAK1129278.1"/>
    </source>
</evidence>
<keyword evidence="3" id="KW-1185">Reference proteome</keyword>
<feature type="region of interest" description="Disordered" evidence="1">
    <location>
        <begin position="1"/>
        <end position="35"/>
    </location>
</feature>
<dbReference type="AlphaFoldDB" id="A0AA40G1K8"/>
<accession>A0AA40G1K8</accession>
<evidence type="ECO:0000256" key="1">
    <source>
        <dbReference type="SAM" id="MobiDB-lite"/>
    </source>
</evidence>
<evidence type="ECO:0000313" key="3">
    <source>
        <dbReference type="Proteomes" id="UP001177670"/>
    </source>
</evidence>
<sequence>MESFGGVSADYSARTRTNKTRHTDSLTGNDEDSVRTVVNGDLGTSSKFQPRGRAQAAACHPLIGHVPPFSFPGLLMPPPRVSLPESTAFSAGVEGGGGGNRGTPTSQPPNKYSSPTFRELLGSTSLFTFPPNAFHSTHGNLPFRVNGEVSPVGGETFRGLPPRSFTEREKRAFKPTGVDDSPWTCIHPRFI</sequence>
<organism evidence="2 3">
    <name type="scientific">Melipona bicolor</name>
    <dbReference type="NCBI Taxonomy" id="60889"/>
    <lineage>
        <taxon>Eukaryota</taxon>
        <taxon>Metazoa</taxon>
        <taxon>Ecdysozoa</taxon>
        <taxon>Arthropoda</taxon>
        <taxon>Hexapoda</taxon>
        <taxon>Insecta</taxon>
        <taxon>Pterygota</taxon>
        <taxon>Neoptera</taxon>
        <taxon>Endopterygota</taxon>
        <taxon>Hymenoptera</taxon>
        <taxon>Apocrita</taxon>
        <taxon>Aculeata</taxon>
        <taxon>Apoidea</taxon>
        <taxon>Anthophila</taxon>
        <taxon>Apidae</taxon>
        <taxon>Melipona</taxon>
    </lineage>
</organism>
<comment type="caution">
    <text evidence="2">The sequence shown here is derived from an EMBL/GenBank/DDBJ whole genome shotgun (WGS) entry which is preliminary data.</text>
</comment>
<dbReference type="Proteomes" id="UP001177670">
    <property type="component" value="Unassembled WGS sequence"/>
</dbReference>
<dbReference type="EMBL" id="JAHYIQ010000009">
    <property type="protein sequence ID" value="KAK1129278.1"/>
    <property type="molecule type" value="Genomic_DNA"/>
</dbReference>
<proteinExistence type="predicted"/>
<reference evidence="2" key="1">
    <citation type="submission" date="2021-10" db="EMBL/GenBank/DDBJ databases">
        <title>Melipona bicolor Genome sequencing and assembly.</title>
        <authorList>
            <person name="Araujo N.S."/>
            <person name="Arias M.C."/>
        </authorList>
    </citation>
    <scope>NUCLEOTIDE SEQUENCE</scope>
    <source>
        <strain evidence="2">USP_2M_L1-L4_2017</strain>
        <tissue evidence="2">Whole body</tissue>
    </source>
</reference>
<protein>
    <submittedName>
        <fullName evidence="2">Uncharacterized protein</fullName>
    </submittedName>
</protein>